<proteinExistence type="predicted"/>
<evidence type="ECO:0000313" key="2">
    <source>
        <dbReference type="Proteomes" id="UP000249526"/>
    </source>
</evidence>
<organism evidence="1 2">
    <name type="scientific">Aspergillus piperis CBS 112811</name>
    <dbReference type="NCBI Taxonomy" id="1448313"/>
    <lineage>
        <taxon>Eukaryota</taxon>
        <taxon>Fungi</taxon>
        <taxon>Dikarya</taxon>
        <taxon>Ascomycota</taxon>
        <taxon>Pezizomycotina</taxon>
        <taxon>Eurotiomycetes</taxon>
        <taxon>Eurotiomycetidae</taxon>
        <taxon>Eurotiales</taxon>
        <taxon>Aspergillaceae</taxon>
        <taxon>Aspergillus</taxon>
        <taxon>Aspergillus subgen. Circumdati</taxon>
    </lineage>
</organism>
<name>A0A8G1QU77_9EURO</name>
<dbReference type="RefSeq" id="XP_025512338.1">
    <property type="nucleotide sequence ID" value="XM_025663695.1"/>
</dbReference>
<dbReference type="EMBL" id="KZ825072">
    <property type="protein sequence ID" value="RAH54416.1"/>
    <property type="molecule type" value="Genomic_DNA"/>
</dbReference>
<dbReference type="GeneID" id="37167097"/>
<keyword evidence="2" id="KW-1185">Reference proteome</keyword>
<dbReference type="Proteomes" id="UP000249526">
    <property type="component" value="Unassembled WGS sequence"/>
</dbReference>
<dbReference type="AlphaFoldDB" id="A0A8G1QU77"/>
<reference evidence="1 2" key="1">
    <citation type="submission" date="2018-02" db="EMBL/GenBank/DDBJ databases">
        <title>The genomes of Aspergillus section Nigri reveals drivers in fungal speciation.</title>
        <authorList>
            <consortium name="DOE Joint Genome Institute"/>
            <person name="Vesth T.C."/>
            <person name="Nybo J."/>
            <person name="Theobald S."/>
            <person name="Brandl J."/>
            <person name="Frisvad J.C."/>
            <person name="Nielsen K.F."/>
            <person name="Lyhne E.K."/>
            <person name="Kogle M.E."/>
            <person name="Kuo A."/>
            <person name="Riley R."/>
            <person name="Clum A."/>
            <person name="Nolan M."/>
            <person name="Lipzen A."/>
            <person name="Salamov A."/>
            <person name="Henrissat B."/>
            <person name="Wiebenga A."/>
            <person name="De vries R.P."/>
            <person name="Grigoriev I.V."/>
            <person name="Mortensen U.H."/>
            <person name="Andersen M.R."/>
            <person name="Baker S.E."/>
        </authorList>
    </citation>
    <scope>NUCLEOTIDE SEQUENCE [LARGE SCALE GENOMIC DNA]</scope>
    <source>
        <strain evidence="1 2">CBS 112811</strain>
    </source>
</reference>
<accession>A0A8G1QU77</accession>
<evidence type="ECO:0000313" key="1">
    <source>
        <dbReference type="EMBL" id="RAH54416.1"/>
    </source>
</evidence>
<sequence length="98" mass="10901">MAVLNKETEVTLLTMFEGPYALAISCIFNTLFTKEALRDLGEMETAWQNLDVSIRLKLEQNNDTAMDWVPDKAVPLLQALFPRDIPISDCVGGSKPDA</sequence>
<gene>
    <name evidence="1" type="ORF">BO85DRAFT_491135</name>
</gene>
<protein>
    <submittedName>
        <fullName evidence="1">Uncharacterized protein</fullName>
    </submittedName>
</protein>